<dbReference type="RefSeq" id="WP_290198181.1">
    <property type="nucleotide sequence ID" value="NZ_CP047654.1"/>
</dbReference>
<name>A0ABU1ZWB2_9CORY</name>
<dbReference type="Gene3D" id="3.40.50.300">
    <property type="entry name" value="P-loop containing nucleotide triphosphate hydrolases"/>
    <property type="match status" value="2"/>
</dbReference>
<keyword evidence="6" id="KW-0238">DNA-binding</keyword>
<evidence type="ECO:0000256" key="6">
    <source>
        <dbReference type="ARBA" id="ARBA00023125"/>
    </source>
</evidence>
<keyword evidence="2" id="KW-0227">DNA damage</keyword>
<evidence type="ECO:0000256" key="5">
    <source>
        <dbReference type="ARBA" id="ARBA00022840"/>
    </source>
</evidence>
<dbReference type="PANTHER" id="PTHR47964:SF1">
    <property type="entry name" value="ATP-DEPENDENT DNA HELICASE HOMOLOG RECG, CHLOROPLASTIC"/>
    <property type="match status" value="1"/>
</dbReference>
<dbReference type="SUPFAM" id="SSF50249">
    <property type="entry name" value="Nucleic acid-binding proteins"/>
    <property type="match status" value="1"/>
</dbReference>
<feature type="domain" description="Helicase C-terminal" evidence="9">
    <location>
        <begin position="490"/>
        <end position="669"/>
    </location>
</feature>
<dbReference type="PROSITE" id="PS51194">
    <property type="entry name" value="HELICASE_CTER"/>
    <property type="match status" value="1"/>
</dbReference>
<dbReference type="SMART" id="SM00490">
    <property type="entry name" value="HELICc"/>
    <property type="match status" value="1"/>
</dbReference>
<keyword evidence="11" id="KW-1185">Reference proteome</keyword>
<dbReference type="Gene3D" id="2.40.50.140">
    <property type="entry name" value="Nucleic acid-binding proteins"/>
    <property type="match status" value="1"/>
</dbReference>
<protein>
    <submittedName>
        <fullName evidence="10">ATP-dependent DNA helicase RecG</fullName>
        <ecNumber evidence="10">3.6.4.12</ecNumber>
    </submittedName>
</protein>
<proteinExistence type="predicted"/>
<dbReference type="CDD" id="cd04488">
    <property type="entry name" value="RecG_wedge_OBF"/>
    <property type="match status" value="1"/>
</dbReference>
<keyword evidence="3 10" id="KW-0378">Hydrolase</keyword>
<evidence type="ECO:0000259" key="9">
    <source>
        <dbReference type="PROSITE" id="PS51194"/>
    </source>
</evidence>
<dbReference type="Proteomes" id="UP001180840">
    <property type="component" value="Unassembled WGS sequence"/>
</dbReference>
<organism evidence="10 11">
    <name type="scientific">Corynebacterium guangdongense</name>
    <dbReference type="NCBI Taxonomy" id="1783348"/>
    <lineage>
        <taxon>Bacteria</taxon>
        <taxon>Bacillati</taxon>
        <taxon>Actinomycetota</taxon>
        <taxon>Actinomycetes</taxon>
        <taxon>Mycobacteriales</taxon>
        <taxon>Corynebacteriaceae</taxon>
        <taxon>Corynebacterium</taxon>
    </lineage>
</organism>
<dbReference type="GO" id="GO:0003678">
    <property type="term" value="F:DNA helicase activity"/>
    <property type="evidence" value="ECO:0007669"/>
    <property type="project" value="UniProtKB-EC"/>
</dbReference>
<dbReference type="InterPro" id="IPR011545">
    <property type="entry name" value="DEAD/DEAH_box_helicase_dom"/>
</dbReference>
<evidence type="ECO:0000256" key="4">
    <source>
        <dbReference type="ARBA" id="ARBA00022806"/>
    </source>
</evidence>
<dbReference type="GO" id="GO:0016787">
    <property type="term" value="F:hydrolase activity"/>
    <property type="evidence" value="ECO:0007669"/>
    <property type="project" value="UniProtKB-KW"/>
</dbReference>
<dbReference type="SUPFAM" id="SSF52540">
    <property type="entry name" value="P-loop containing nucleoside triphosphate hydrolases"/>
    <property type="match status" value="2"/>
</dbReference>
<keyword evidence="1" id="KW-0547">Nucleotide-binding</keyword>
<dbReference type="InterPro" id="IPR012340">
    <property type="entry name" value="NA-bd_OB-fold"/>
</dbReference>
<dbReference type="SMART" id="SM00487">
    <property type="entry name" value="DEXDc"/>
    <property type="match status" value="1"/>
</dbReference>
<evidence type="ECO:0000256" key="7">
    <source>
        <dbReference type="ARBA" id="ARBA00023204"/>
    </source>
</evidence>
<keyword evidence="5" id="KW-0067">ATP-binding</keyword>
<evidence type="ECO:0000313" key="11">
    <source>
        <dbReference type="Proteomes" id="UP001180840"/>
    </source>
</evidence>
<comment type="caution">
    <text evidence="10">The sequence shown here is derived from an EMBL/GenBank/DDBJ whole genome shotgun (WGS) entry which is preliminary data.</text>
</comment>
<dbReference type="InterPro" id="IPR047112">
    <property type="entry name" value="RecG/Mfd"/>
</dbReference>
<keyword evidence="7" id="KW-0234">DNA repair</keyword>
<dbReference type="EMBL" id="JAVDXZ010000001">
    <property type="protein sequence ID" value="MDR7329219.1"/>
    <property type="molecule type" value="Genomic_DNA"/>
</dbReference>
<dbReference type="EC" id="3.6.4.12" evidence="10"/>
<dbReference type="CDD" id="cd17992">
    <property type="entry name" value="DEXHc_RecG"/>
    <property type="match status" value="1"/>
</dbReference>
<feature type="domain" description="Helicase ATP-binding" evidence="8">
    <location>
        <begin position="302"/>
        <end position="468"/>
    </location>
</feature>
<accession>A0ABU1ZWB2</accession>
<evidence type="ECO:0000256" key="2">
    <source>
        <dbReference type="ARBA" id="ARBA00022763"/>
    </source>
</evidence>
<dbReference type="InterPro" id="IPR001650">
    <property type="entry name" value="Helicase_C-like"/>
</dbReference>
<dbReference type="Pfam" id="PF00270">
    <property type="entry name" value="DEAD"/>
    <property type="match status" value="1"/>
</dbReference>
<evidence type="ECO:0000313" key="10">
    <source>
        <dbReference type="EMBL" id="MDR7329219.1"/>
    </source>
</evidence>
<dbReference type="InterPro" id="IPR014001">
    <property type="entry name" value="Helicase_ATP-bd"/>
</dbReference>
<reference evidence="10" key="1">
    <citation type="submission" date="2023-07" db="EMBL/GenBank/DDBJ databases">
        <title>Sequencing the genomes of 1000 actinobacteria strains.</title>
        <authorList>
            <person name="Klenk H.-P."/>
        </authorList>
    </citation>
    <scope>NUCLEOTIDE SEQUENCE</scope>
    <source>
        <strain evidence="10">DSM 107476</strain>
    </source>
</reference>
<evidence type="ECO:0000256" key="3">
    <source>
        <dbReference type="ARBA" id="ARBA00022801"/>
    </source>
</evidence>
<evidence type="ECO:0000259" key="8">
    <source>
        <dbReference type="PROSITE" id="PS51192"/>
    </source>
</evidence>
<keyword evidence="4 10" id="KW-0347">Helicase</keyword>
<dbReference type="PROSITE" id="PS51192">
    <property type="entry name" value="HELICASE_ATP_BIND_1"/>
    <property type="match status" value="1"/>
</dbReference>
<evidence type="ECO:0000256" key="1">
    <source>
        <dbReference type="ARBA" id="ARBA00022741"/>
    </source>
</evidence>
<dbReference type="InterPro" id="IPR027417">
    <property type="entry name" value="P-loop_NTPase"/>
</dbReference>
<gene>
    <name evidence="10" type="ORF">J2S39_000895</name>
</gene>
<dbReference type="Pfam" id="PF00271">
    <property type="entry name" value="Helicase_C"/>
    <property type="match status" value="1"/>
</dbReference>
<sequence length="713" mass="77522">MLGWRDERELAAVLPAKEAAAITKAFGYTRCWQLLEHYPRTYVRHGSAAHLIDARDGDVVTLYGTVVKQSTRPTRKRTKSGRPLMLTEVFIRDELTRIKATYFGSWYAEKQLTEGARAIFSGKIRHYQGQMQLSQPDFYLVASADGQPREGDLATGSLKKLAAYGELDTVLGNRAMLPVYPATAQVTSWQLMGAIDLVLETLPPIPEPLPAPPAGLPDFDSALRDVHDPKDQDAVDRGLARLKYNEALALALVMAVRRQDTEAQNAPPLPRVEGRQQDQLLRALPFPLTRGQQEVLSEISADISRAHPMSRLLQGEVGSGKTIVALLAMLQAVDNGRQCAMLAPTEVLTVQHARSLTRTLAAAGSTATVVALTGSMPTAVKREALLNIVSGQADIVVGTHALIQDAVEFFDLGLVVVDEQHRFGVEQRDRLRGQGRDGATPHTLVMTATPIPRTIAMTVFGDLAVSTLKELPGGRKPIQSAVVPEANPRWVERAWERIREEVAAGRQAYVVCPRIDDDGGVITVAAWLRATEFKDLHVSVLHGRMKGAEKDEVMADFAAGGIDVLVATTVIEVGVDVPNATVMMIRESENFGVSQLHQLRGRVGRGGHASLCLFHTTAEPGSPAAVRVQAVAETSDGFALADLDLSNRQEGDVLGTSQSGTHRTVKLLNLLTDLPVIEQANADAENLARRDRGLAERLTADIGEDDREFLDKT</sequence>
<dbReference type="PANTHER" id="PTHR47964">
    <property type="entry name" value="ATP-DEPENDENT DNA HELICASE HOMOLOG RECG, CHLOROPLASTIC"/>
    <property type="match status" value="1"/>
</dbReference>